<gene>
    <name evidence="1" type="ORF">HNR36_002723</name>
</gene>
<protein>
    <recommendedName>
        <fullName evidence="3">NodB homology domain-containing protein</fullName>
    </recommendedName>
</protein>
<evidence type="ECO:0008006" key="3">
    <source>
        <dbReference type="Google" id="ProtNLM"/>
    </source>
</evidence>
<dbReference type="EMBL" id="JACHGZ010000046">
    <property type="protein sequence ID" value="MBB5150303.1"/>
    <property type="molecule type" value="Genomic_DNA"/>
</dbReference>
<reference evidence="1 2" key="1">
    <citation type="submission" date="2020-08" db="EMBL/GenBank/DDBJ databases">
        <title>Genomic Encyclopedia of Type Strains, Phase IV (KMG-IV): sequencing the most valuable type-strain genomes for metagenomic binning, comparative biology and taxonomic classification.</title>
        <authorList>
            <person name="Goeker M."/>
        </authorList>
    </citation>
    <scope>NUCLEOTIDE SEQUENCE [LARGE SCALE GENOMIC DNA]</scope>
    <source>
        <strain evidence="1 2">DSM 10633</strain>
    </source>
</reference>
<accession>A0A840PWM5</accession>
<proteinExistence type="predicted"/>
<dbReference type="Proteomes" id="UP000557217">
    <property type="component" value="Unassembled WGS sequence"/>
</dbReference>
<name>A0A840PWM5_URETH</name>
<dbReference type="AlphaFoldDB" id="A0A840PWM5"/>
<organism evidence="1 2">
    <name type="scientific">Ureibacillus thermosphaericus</name>
    <dbReference type="NCBI Taxonomy" id="51173"/>
    <lineage>
        <taxon>Bacteria</taxon>
        <taxon>Bacillati</taxon>
        <taxon>Bacillota</taxon>
        <taxon>Bacilli</taxon>
        <taxon>Bacillales</taxon>
        <taxon>Caryophanaceae</taxon>
        <taxon>Ureibacillus</taxon>
    </lineage>
</organism>
<sequence length="216" mass="25212">MFRKMILALFIVMVISFLIYPQKTSIVSVFRMTHEPLVISKGNYGQSLIVEISFTHEGLPEWLESLHAPYPILMLDAKWIERSPKLVELIQKKNISTGLLGGYGKEEYSIKTFNKEVEIYKKYFNQKPLWFMTKDYEFPGELKQAAFHEEINLLSPSHIYKEGNHYHDVKGAIISLQLDEQSNPNFKNISKFIQQHKFISLEENIFGYSIKSTKMP</sequence>
<evidence type="ECO:0000313" key="2">
    <source>
        <dbReference type="Proteomes" id="UP000557217"/>
    </source>
</evidence>
<keyword evidence="2" id="KW-1185">Reference proteome</keyword>
<dbReference type="RefSeq" id="WP_016839513.1">
    <property type="nucleotide sequence ID" value="NZ_JAAXPW010000043.1"/>
</dbReference>
<comment type="caution">
    <text evidence="1">The sequence shown here is derived from an EMBL/GenBank/DDBJ whole genome shotgun (WGS) entry which is preliminary data.</text>
</comment>
<evidence type="ECO:0000313" key="1">
    <source>
        <dbReference type="EMBL" id="MBB5150303.1"/>
    </source>
</evidence>